<gene>
    <name evidence="9" type="ORF">P154DRAFT_577009</name>
</gene>
<sequence length="339" mass="38665">MAMLLNLKQTVKGTNSIYTILKELHRATDEGAVYLAQNQETENYIVKSIRSHWRLQNEAKILKLYQSKTPFIRPIVDEIVDPSDPPSIVLRYLDSQLLTESRKWRLTRPEIKQVAKCILKALQPLHKDKLVHTDIKLDNIFVNFGKDGQRFSEIQLGDFGGAVSEDSSFAKDGRIIGAGYTRSPEAALQISWGTPTDIWSFGNVILSLIHGGDYHQFDPHWDGLKPEHDDYEYTVLKRMYNSCGPFPPKMAEIINNDALLLLHHFNDRAPPQKPLTRWSTNEIPPADNAFIRKILKLDPRDRPTVDEILADKWFTENSEDTRAPLPPDPRAKSDDTVSA</sequence>
<dbReference type="GO" id="GO:0044773">
    <property type="term" value="P:mitotic DNA damage checkpoint signaling"/>
    <property type="evidence" value="ECO:0007669"/>
    <property type="project" value="TreeGrafter"/>
</dbReference>
<dbReference type="PROSITE" id="PS50011">
    <property type="entry name" value="PROTEIN_KINASE_DOM"/>
    <property type="match status" value="1"/>
</dbReference>
<evidence type="ECO:0000259" key="8">
    <source>
        <dbReference type="PROSITE" id="PS50011"/>
    </source>
</evidence>
<dbReference type="PROSITE" id="PS00108">
    <property type="entry name" value="PROTEIN_KINASE_ST"/>
    <property type="match status" value="1"/>
</dbReference>
<dbReference type="InterPro" id="IPR000719">
    <property type="entry name" value="Prot_kinase_dom"/>
</dbReference>
<evidence type="ECO:0000313" key="9">
    <source>
        <dbReference type="EMBL" id="KAF1999287.1"/>
    </source>
</evidence>
<proteinExistence type="predicted"/>
<dbReference type="Proteomes" id="UP000799779">
    <property type="component" value="Unassembled WGS sequence"/>
</dbReference>
<dbReference type="EMBL" id="ML977596">
    <property type="protein sequence ID" value="KAF1999287.1"/>
    <property type="molecule type" value="Genomic_DNA"/>
</dbReference>
<dbReference type="GO" id="GO:0005634">
    <property type="term" value="C:nucleus"/>
    <property type="evidence" value="ECO:0007669"/>
    <property type="project" value="TreeGrafter"/>
</dbReference>
<dbReference type="AlphaFoldDB" id="A0A6A5WCX3"/>
<dbReference type="PANTHER" id="PTHR44167">
    <property type="entry name" value="OVARIAN-SPECIFIC SERINE/THREONINE-PROTEIN KINASE LOK-RELATED"/>
    <property type="match status" value="1"/>
</dbReference>
<dbReference type="OrthoDB" id="5979581at2759"/>
<evidence type="ECO:0000256" key="6">
    <source>
        <dbReference type="ARBA" id="ARBA00022840"/>
    </source>
</evidence>
<reference evidence="9" key="1">
    <citation type="journal article" date="2020" name="Stud. Mycol.">
        <title>101 Dothideomycetes genomes: a test case for predicting lifestyles and emergence of pathogens.</title>
        <authorList>
            <person name="Haridas S."/>
            <person name="Albert R."/>
            <person name="Binder M."/>
            <person name="Bloem J."/>
            <person name="Labutti K."/>
            <person name="Salamov A."/>
            <person name="Andreopoulos B."/>
            <person name="Baker S."/>
            <person name="Barry K."/>
            <person name="Bills G."/>
            <person name="Bluhm B."/>
            <person name="Cannon C."/>
            <person name="Castanera R."/>
            <person name="Culley D."/>
            <person name="Daum C."/>
            <person name="Ezra D."/>
            <person name="Gonzalez J."/>
            <person name="Henrissat B."/>
            <person name="Kuo A."/>
            <person name="Liang C."/>
            <person name="Lipzen A."/>
            <person name="Lutzoni F."/>
            <person name="Magnuson J."/>
            <person name="Mondo S."/>
            <person name="Nolan M."/>
            <person name="Ohm R."/>
            <person name="Pangilinan J."/>
            <person name="Park H.-J."/>
            <person name="Ramirez L."/>
            <person name="Alfaro M."/>
            <person name="Sun H."/>
            <person name="Tritt A."/>
            <person name="Yoshinaga Y."/>
            <person name="Zwiers L.-H."/>
            <person name="Turgeon B."/>
            <person name="Goodwin S."/>
            <person name="Spatafora J."/>
            <person name="Crous P."/>
            <person name="Grigoriev I."/>
        </authorList>
    </citation>
    <scope>NUCLEOTIDE SEQUENCE</scope>
    <source>
        <strain evidence="9">CBS 123094</strain>
    </source>
</reference>
<dbReference type="GO" id="GO:0004674">
    <property type="term" value="F:protein serine/threonine kinase activity"/>
    <property type="evidence" value="ECO:0007669"/>
    <property type="project" value="UniProtKB-KW"/>
</dbReference>
<keyword evidence="3" id="KW-0808">Transferase</keyword>
<evidence type="ECO:0000256" key="7">
    <source>
        <dbReference type="SAM" id="MobiDB-lite"/>
    </source>
</evidence>
<protein>
    <recommendedName>
        <fullName evidence="1">non-specific serine/threonine protein kinase</fullName>
        <ecNumber evidence="1">2.7.11.1</ecNumber>
    </recommendedName>
</protein>
<dbReference type="GO" id="GO:0005524">
    <property type="term" value="F:ATP binding"/>
    <property type="evidence" value="ECO:0007669"/>
    <property type="project" value="UniProtKB-KW"/>
</dbReference>
<dbReference type="Pfam" id="PF00069">
    <property type="entry name" value="Pkinase"/>
    <property type="match status" value="1"/>
</dbReference>
<organism evidence="9 10">
    <name type="scientific">Amniculicola lignicola CBS 123094</name>
    <dbReference type="NCBI Taxonomy" id="1392246"/>
    <lineage>
        <taxon>Eukaryota</taxon>
        <taxon>Fungi</taxon>
        <taxon>Dikarya</taxon>
        <taxon>Ascomycota</taxon>
        <taxon>Pezizomycotina</taxon>
        <taxon>Dothideomycetes</taxon>
        <taxon>Pleosporomycetidae</taxon>
        <taxon>Pleosporales</taxon>
        <taxon>Amniculicolaceae</taxon>
        <taxon>Amniculicola</taxon>
    </lineage>
</organism>
<dbReference type="Gene3D" id="1.10.510.10">
    <property type="entry name" value="Transferase(Phosphotransferase) domain 1"/>
    <property type="match status" value="1"/>
</dbReference>
<feature type="compositionally biased region" description="Basic and acidic residues" evidence="7">
    <location>
        <begin position="329"/>
        <end position="339"/>
    </location>
</feature>
<dbReference type="InterPro" id="IPR011009">
    <property type="entry name" value="Kinase-like_dom_sf"/>
</dbReference>
<dbReference type="EC" id="2.7.11.1" evidence="1"/>
<keyword evidence="5 9" id="KW-0418">Kinase</keyword>
<keyword evidence="10" id="KW-1185">Reference proteome</keyword>
<keyword evidence="6" id="KW-0067">ATP-binding</keyword>
<evidence type="ECO:0000256" key="1">
    <source>
        <dbReference type="ARBA" id="ARBA00012513"/>
    </source>
</evidence>
<accession>A0A6A5WCX3</accession>
<evidence type="ECO:0000313" key="10">
    <source>
        <dbReference type="Proteomes" id="UP000799779"/>
    </source>
</evidence>
<feature type="region of interest" description="Disordered" evidence="7">
    <location>
        <begin position="316"/>
        <end position="339"/>
    </location>
</feature>
<evidence type="ECO:0000256" key="5">
    <source>
        <dbReference type="ARBA" id="ARBA00022777"/>
    </source>
</evidence>
<dbReference type="SUPFAM" id="SSF56112">
    <property type="entry name" value="Protein kinase-like (PK-like)"/>
    <property type="match status" value="1"/>
</dbReference>
<dbReference type="InterPro" id="IPR008271">
    <property type="entry name" value="Ser/Thr_kinase_AS"/>
</dbReference>
<keyword evidence="4" id="KW-0547">Nucleotide-binding</keyword>
<name>A0A6A5WCX3_9PLEO</name>
<dbReference type="PANTHER" id="PTHR44167:SF23">
    <property type="entry name" value="CDC7 KINASE, ISOFORM A-RELATED"/>
    <property type="match status" value="1"/>
</dbReference>
<evidence type="ECO:0000256" key="3">
    <source>
        <dbReference type="ARBA" id="ARBA00022679"/>
    </source>
</evidence>
<evidence type="ECO:0000256" key="4">
    <source>
        <dbReference type="ARBA" id="ARBA00022741"/>
    </source>
</evidence>
<dbReference type="SMART" id="SM00220">
    <property type="entry name" value="S_TKc"/>
    <property type="match status" value="1"/>
</dbReference>
<evidence type="ECO:0000256" key="2">
    <source>
        <dbReference type="ARBA" id="ARBA00022527"/>
    </source>
</evidence>
<feature type="domain" description="Protein kinase" evidence="8">
    <location>
        <begin position="1"/>
        <end position="314"/>
    </location>
</feature>
<keyword evidence="2 9" id="KW-0723">Serine/threonine-protein kinase</keyword>